<protein>
    <submittedName>
        <fullName evidence="1">Uncharacterized protein</fullName>
    </submittedName>
</protein>
<reference evidence="1" key="1">
    <citation type="submission" date="2014-05" db="EMBL/GenBank/DDBJ databases">
        <authorList>
            <person name="Chronopoulou M."/>
        </authorList>
    </citation>
    <scope>NUCLEOTIDE SEQUENCE</scope>
    <source>
        <tissue evidence="1">Whole organism</tissue>
    </source>
</reference>
<sequence length="50" mass="5511">TQSNESFNGGNGFLSLLVSKVASPSSQSSFDPLFFIVLWTVWCEIPRFLG</sequence>
<dbReference type="AlphaFoldDB" id="A0A0K2UE35"/>
<dbReference type="EMBL" id="HACA01018954">
    <property type="protein sequence ID" value="CDW36315.1"/>
    <property type="molecule type" value="Transcribed_RNA"/>
</dbReference>
<accession>A0A0K2UE35</accession>
<organism evidence="1">
    <name type="scientific">Lepeophtheirus salmonis</name>
    <name type="common">Salmon louse</name>
    <name type="synonym">Caligus salmonis</name>
    <dbReference type="NCBI Taxonomy" id="72036"/>
    <lineage>
        <taxon>Eukaryota</taxon>
        <taxon>Metazoa</taxon>
        <taxon>Ecdysozoa</taxon>
        <taxon>Arthropoda</taxon>
        <taxon>Crustacea</taxon>
        <taxon>Multicrustacea</taxon>
        <taxon>Hexanauplia</taxon>
        <taxon>Copepoda</taxon>
        <taxon>Siphonostomatoida</taxon>
        <taxon>Caligidae</taxon>
        <taxon>Lepeophtheirus</taxon>
    </lineage>
</organism>
<evidence type="ECO:0000313" key="1">
    <source>
        <dbReference type="EMBL" id="CDW36315.1"/>
    </source>
</evidence>
<proteinExistence type="predicted"/>
<name>A0A0K2UE35_LEPSM</name>
<feature type="non-terminal residue" evidence="1">
    <location>
        <position position="1"/>
    </location>
</feature>